<feature type="transmembrane region" description="Helical" evidence="6">
    <location>
        <begin position="109"/>
        <end position="127"/>
    </location>
</feature>
<organism evidence="8 9">
    <name type="scientific">Vibrio ulleungensis</name>
    <dbReference type="NCBI Taxonomy" id="2807619"/>
    <lineage>
        <taxon>Bacteria</taxon>
        <taxon>Pseudomonadati</taxon>
        <taxon>Pseudomonadota</taxon>
        <taxon>Gammaproteobacteria</taxon>
        <taxon>Vibrionales</taxon>
        <taxon>Vibrionaceae</taxon>
        <taxon>Vibrio</taxon>
    </lineage>
</organism>
<evidence type="ECO:0000313" key="8">
    <source>
        <dbReference type="EMBL" id="MBM7038387.1"/>
    </source>
</evidence>
<evidence type="ECO:0000256" key="2">
    <source>
        <dbReference type="ARBA" id="ARBA00022475"/>
    </source>
</evidence>
<keyword evidence="2" id="KW-1003">Cell membrane</keyword>
<protein>
    <submittedName>
        <fullName evidence="8">Type II secretion system F family protein</fullName>
    </submittedName>
</protein>
<evidence type="ECO:0000256" key="6">
    <source>
        <dbReference type="SAM" id="Phobius"/>
    </source>
</evidence>
<evidence type="ECO:0000256" key="3">
    <source>
        <dbReference type="ARBA" id="ARBA00022692"/>
    </source>
</evidence>
<feature type="domain" description="Type II secretion system protein GspF" evidence="7">
    <location>
        <begin position="171"/>
        <end position="298"/>
    </location>
</feature>
<keyword evidence="3 6" id="KW-0812">Transmembrane</keyword>
<reference evidence="8 9" key="1">
    <citation type="submission" date="2021-02" db="EMBL/GenBank/DDBJ databases">
        <authorList>
            <person name="Park J.-S."/>
        </authorList>
    </citation>
    <scope>NUCLEOTIDE SEQUENCE [LARGE SCALE GENOMIC DNA]</scope>
    <source>
        <strain evidence="8 9">188UL20-2</strain>
    </source>
</reference>
<keyword evidence="4 6" id="KW-1133">Transmembrane helix</keyword>
<sequence length="311" mass="34446">MIERLISYVASINPFNLAILIGAWLVIVGVISFVYSSYVELSRKRTMARYGLQSKEKASKAEKGFGLIESLNDFLSRFLSTSDSEIQEKFAAAGIYNERLSKLFIPLKYTVLAVIVAGVVFSVKRLGLDAQQGLIIGLLLGITVLLGPDMYVDVKAKAMRKKLSDKLPYLIDMMAICVQTGMTIEASIAYLAQEMQGFDPDIARVLQKTSDKARVVGLEKALDDLYARIPTPEFRSFVMTLNQSLQYGSSISNVLTNLSMDIREVQMLTIEERIGALSAKMSIPLILFIMIPIVILITAPGIMRLMEDAPL</sequence>
<evidence type="ECO:0000256" key="4">
    <source>
        <dbReference type="ARBA" id="ARBA00022989"/>
    </source>
</evidence>
<proteinExistence type="predicted"/>
<gene>
    <name evidence="8" type="ORF">JQC93_18565</name>
</gene>
<feature type="transmembrane region" description="Helical" evidence="6">
    <location>
        <begin position="283"/>
        <end position="303"/>
    </location>
</feature>
<evidence type="ECO:0000259" key="7">
    <source>
        <dbReference type="Pfam" id="PF00482"/>
    </source>
</evidence>
<dbReference type="Pfam" id="PF00482">
    <property type="entry name" value="T2SSF"/>
    <property type="match status" value="1"/>
</dbReference>
<evidence type="ECO:0000256" key="1">
    <source>
        <dbReference type="ARBA" id="ARBA00004651"/>
    </source>
</evidence>
<keyword evidence="9" id="KW-1185">Reference proteome</keyword>
<dbReference type="EMBL" id="JAFEUM010000010">
    <property type="protein sequence ID" value="MBM7038387.1"/>
    <property type="molecule type" value="Genomic_DNA"/>
</dbReference>
<comment type="subcellular location">
    <subcellularLocation>
        <location evidence="1">Cell membrane</location>
        <topology evidence="1">Multi-pass membrane protein</topology>
    </subcellularLocation>
</comment>
<dbReference type="PANTHER" id="PTHR35007:SF2">
    <property type="entry name" value="PILUS ASSEMBLE PROTEIN"/>
    <property type="match status" value="1"/>
</dbReference>
<name>A0ABS2HQL0_9VIBR</name>
<dbReference type="InterPro" id="IPR018076">
    <property type="entry name" value="T2SS_GspF_dom"/>
</dbReference>
<feature type="transmembrane region" description="Helical" evidence="6">
    <location>
        <begin position="133"/>
        <end position="152"/>
    </location>
</feature>
<evidence type="ECO:0000256" key="5">
    <source>
        <dbReference type="ARBA" id="ARBA00023136"/>
    </source>
</evidence>
<dbReference type="PANTHER" id="PTHR35007">
    <property type="entry name" value="INTEGRAL MEMBRANE PROTEIN-RELATED"/>
    <property type="match status" value="1"/>
</dbReference>
<evidence type="ECO:0000313" key="9">
    <source>
        <dbReference type="Proteomes" id="UP000809621"/>
    </source>
</evidence>
<comment type="caution">
    <text evidence="8">The sequence shown here is derived from an EMBL/GenBank/DDBJ whole genome shotgun (WGS) entry which is preliminary data.</text>
</comment>
<feature type="transmembrane region" description="Helical" evidence="6">
    <location>
        <begin position="15"/>
        <end position="39"/>
    </location>
</feature>
<accession>A0ABS2HQL0</accession>
<keyword evidence="5 6" id="KW-0472">Membrane</keyword>
<dbReference type="Proteomes" id="UP000809621">
    <property type="component" value="Unassembled WGS sequence"/>
</dbReference>